<evidence type="ECO:0000313" key="2">
    <source>
        <dbReference type="EMBL" id="MPN12191.1"/>
    </source>
</evidence>
<reference evidence="2" key="1">
    <citation type="submission" date="2019-08" db="EMBL/GenBank/DDBJ databases">
        <authorList>
            <person name="Kucharzyk K."/>
            <person name="Murdoch R.W."/>
            <person name="Higgins S."/>
            <person name="Loffler F."/>
        </authorList>
    </citation>
    <scope>NUCLEOTIDE SEQUENCE</scope>
</reference>
<accession>A0A645FCX0</accession>
<organism evidence="2">
    <name type="scientific">bioreactor metagenome</name>
    <dbReference type="NCBI Taxonomy" id="1076179"/>
    <lineage>
        <taxon>unclassified sequences</taxon>
        <taxon>metagenomes</taxon>
        <taxon>ecological metagenomes</taxon>
    </lineage>
</organism>
<dbReference type="AlphaFoldDB" id="A0A645FCX0"/>
<evidence type="ECO:0000256" key="1">
    <source>
        <dbReference type="SAM" id="MobiDB-lite"/>
    </source>
</evidence>
<protein>
    <submittedName>
        <fullName evidence="2">Uncharacterized protein</fullName>
    </submittedName>
</protein>
<proteinExistence type="predicted"/>
<comment type="caution">
    <text evidence="2">The sequence shown here is derived from an EMBL/GenBank/DDBJ whole genome shotgun (WGS) entry which is preliminary data.</text>
</comment>
<sequence length="67" mass="7638">MAVHVANESLLLHKEWLRLFGNHAGDHQTTRHGDQGDEGHNGVDAQHHNQNTRQRDRGANELVERLL</sequence>
<gene>
    <name evidence="2" type="ORF">SDC9_159503</name>
</gene>
<feature type="region of interest" description="Disordered" evidence="1">
    <location>
        <begin position="24"/>
        <end position="67"/>
    </location>
</feature>
<name>A0A645FCX0_9ZZZZ</name>
<dbReference type="EMBL" id="VSSQ01058483">
    <property type="protein sequence ID" value="MPN12191.1"/>
    <property type="molecule type" value="Genomic_DNA"/>
</dbReference>